<dbReference type="GO" id="GO:0003777">
    <property type="term" value="F:microtubule motor activity"/>
    <property type="evidence" value="ECO:0007669"/>
    <property type="project" value="InterPro"/>
</dbReference>
<dbReference type="STRING" id="69332.A0A388JT46"/>
<feature type="binding site" evidence="6">
    <location>
        <begin position="91"/>
        <end position="98"/>
    </location>
    <ligand>
        <name>ATP</name>
        <dbReference type="ChEBI" id="CHEBI:30616"/>
    </ligand>
</feature>
<dbReference type="PROSITE" id="PS00411">
    <property type="entry name" value="KINESIN_MOTOR_1"/>
    <property type="match status" value="1"/>
</dbReference>
<dbReference type="Pfam" id="PF23735">
    <property type="entry name" value="KIF9"/>
    <property type="match status" value="1"/>
</dbReference>
<keyword evidence="4 8" id="KW-0175">Coiled coil</keyword>
<dbReference type="PROSITE" id="PS50067">
    <property type="entry name" value="KINESIN_MOTOR_2"/>
    <property type="match status" value="1"/>
</dbReference>
<evidence type="ECO:0000256" key="3">
    <source>
        <dbReference type="ARBA" id="ARBA00022840"/>
    </source>
</evidence>
<name>A0A388JT46_CHABU</name>
<feature type="domain" description="Kinesin motor" evidence="10">
    <location>
        <begin position="5"/>
        <end position="334"/>
    </location>
</feature>
<dbReference type="OMA" id="LMFACIW"/>
<dbReference type="PANTHER" id="PTHR47968:SF36">
    <property type="entry name" value="KINESIN HEAVY CHAIN ISOFORM X1"/>
    <property type="match status" value="1"/>
</dbReference>
<dbReference type="SMART" id="SM00129">
    <property type="entry name" value="KISc"/>
    <property type="match status" value="1"/>
</dbReference>
<keyword evidence="1 7" id="KW-0493">Microtubule</keyword>
<dbReference type="AlphaFoldDB" id="A0A388JT46"/>
<dbReference type="GO" id="GO:0005524">
    <property type="term" value="F:ATP binding"/>
    <property type="evidence" value="ECO:0007669"/>
    <property type="project" value="UniProtKB-UniRule"/>
</dbReference>
<sequence length="750" mass="83844">MVKSAVKVFVRFRPSGIPPDGVEVLPDGKSVIVEVRKKESSGVVNNNRERLSFKFDGIIQNTSQEAVFTECAEDVVSRVLNGYNGTIFAYGQTGSGKTYTMVGENMIFHLRGIIPRSLHYVFREIDLRTDREVIVRVSYLEIYGEVLCDLLSDDPASGENLAIVEQAGVTKVKGLTKRIARSEEEALTYFFEGEANRSVGPHILNETSSRSHCIFTIHLECKLNDHPSEKVTVSKLNLVDLAGSERVKKTMTSGDMLKEAMTINKSLTFLEQAVNALSKGHSHVSFRQTKLTAVLKDALGGNCRTVMIACAWTETPYLEETMTTLKFAQRVRALTTYAVVNEKSDPATMIRRYERQIADLKQELAMRDTLTGRGRIPYDDPTDVERHELGNKIRAYLNGEANVDIVPIETLKQIKECFRQFREAHVLLLADLKKEVAERRASVTETEGLSGSPTEGGQAAGEESGGESLVGEVDPDPKLGIDVGQAPANARPSQPDGSADPLHPSSGDDNQTSAAENKDDRDSAAWETETARKNVFLTQYKKHVPDGKTLDETLKNCLVKLREKRHAIKEIINSVNQSKRSIDELRESLDAKREERLNNRTPRTVEAEMIDEEEFEMAKKLKALKVSYRQGFNVIKTLRAELQTLAEEAAECRNNLVVGFNTWYEAQRSAVKSEQPGQEDASSPEDNIHGDPSSNLLPEQLVLQRMNHDDPEMAVFEAAKKLMSRNMRRGGLSSSYQNEKMRFGARTRYH</sequence>
<evidence type="ECO:0000256" key="1">
    <source>
        <dbReference type="ARBA" id="ARBA00022701"/>
    </source>
</evidence>
<feature type="compositionally biased region" description="Low complexity" evidence="9">
    <location>
        <begin position="455"/>
        <end position="472"/>
    </location>
</feature>
<dbReference type="EMBL" id="BFEA01000015">
    <property type="protein sequence ID" value="GBG60933.1"/>
    <property type="molecule type" value="Genomic_DNA"/>
</dbReference>
<evidence type="ECO:0000256" key="5">
    <source>
        <dbReference type="ARBA" id="ARBA00023175"/>
    </source>
</evidence>
<keyword evidence="5 6" id="KW-0505">Motor protein</keyword>
<feature type="coiled-coil region" evidence="8">
    <location>
        <begin position="568"/>
        <end position="595"/>
    </location>
</feature>
<evidence type="ECO:0000256" key="4">
    <source>
        <dbReference type="ARBA" id="ARBA00023054"/>
    </source>
</evidence>
<dbReference type="Gene3D" id="3.40.850.10">
    <property type="entry name" value="Kinesin motor domain"/>
    <property type="match status" value="1"/>
</dbReference>
<dbReference type="SUPFAM" id="SSF52540">
    <property type="entry name" value="P-loop containing nucleoside triphosphate hydrolases"/>
    <property type="match status" value="1"/>
</dbReference>
<dbReference type="PANTHER" id="PTHR47968">
    <property type="entry name" value="CENTROMERE PROTEIN E"/>
    <property type="match status" value="1"/>
</dbReference>
<dbReference type="Proteomes" id="UP000265515">
    <property type="component" value="Unassembled WGS sequence"/>
</dbReference>
<dbReference type="InterPro" id="IPR056524">
    <property type="entry name" value="KIF6/9_C"/>
</dbReference>
<comment type="similarity">
    <text evidence="6 7">Belongs to the TRAFAC class myosin-kinesin ATPase superfamily. Kinesin family.</text>
</comment>
<feature type="region of interest" description="Disordered" evidence="9">
    <location>
        <begin position="443"/>
        <end position="526"/>
    </location>
</feature>
<evidence type="ECO:0000256" key="9">
    <source>
        <dbReference type="SAM" id="MobiDB-lite"/>
    </source>
</evidence>
<evidence type="ECO:0000256" key="7">
    <source>
        <dbReference type="RuleBase" id="RU000394"/>
    </source>
</evidence>
<organism evidence="11 12">
    <name type="scientific">Chara braunii</name>
    <name type="common">Braun's stonewort</name>
    <dbReference type="NCBI Taxonomy" id="69332"/>
    <lineage>
        <taxon>Eukaryota</taxon>
        <taxon>Viridiplantae</taxon>
        <taxon>Streptophyta</taxon>
        <taxon>Charophyceae</taxon>
        <taxon>Charales</taxon>
        <taxon>Characeae</taxon>
        <taxon>Chara</taxon>
    </lineage>
</organism>
<gene>
    <name evidence="11" type="ORF">CBR_g16055</name>
</gene>
<evidence type="ECO:0000259" key="10">
    <source>
        <dbReference type="PROSITE" id="PS50067"/>
    </source>
</evidence>
<evidence type="ECO:0000256" key="6">
    <source>
        <dbReference type="PROSITE-ProRule" id="PRU00283"/>
    </source>
</evidence>
<evidence type="ECO:0000313" key="11">
    <source>
        <dbReference type="EMBL" id="GBG60933.1"/>
    </source>
</evidence>
<dbReference type="OrthoDB" id="3176171at2759"/>
<proteinExistence type="inferred from homology"/>
<evidence type="ECO:0000313" key="12">
    <source>
        <dbReference type="Proteomes" id="UP000265515"/>
    </source>
</evidence>
<feature type="region of interest" description="Disordered" evidence="9">
    <location>
        <begin position="669"/>
        <end position="695"/>
    </location>
</feature>
<reference evidence="11 12" key="1">
    <citation type="journal article" date="2018" name="Cell">
        <title>The Chara Genome: Secondary Complexity and Implications for Plant Terrestrialization.</title>
        <authorList>
            <person name="Nishiyama T."/>
            <person name="Sakayama H."/>
            <person name="Vries J.D."/>
            <person name="Buschmann H."/>
            <person name="Saint-Marcoux D."/>
            <person name="Ullrich K.K."/>
            <person name="Haas F.B."/>
            <person name="Vanderstraeten L."/>
            <person name="Becker D."/>
            <person name="Lang D."/>
            <person name="Vosolsobe S."/>
            <person name="Rombauts S."/>
            <person name="Wilhelmsson P.K.I."/>
            <person name="Janitza P."/>
            <person name="Kern R."/>
            <person name="Heyl A."/>
            <person name="Rumpler F."/>
            <person name="Villalobos L.I.A.C."/>
            <person name="Clay J.M."/>
            <person name="Skokan R."/>
            <person name="Toyoda A."/>
            <person name="Suzuki Y."/>
            <person name="Kagoshima H."/>
            <person name="Schijlen E."/>
            <person name="Tajeshwar N."/>
            <person name="Catarino B."/>
            <person name="Hetherington A.J."/>
            <person name="Saltykova A."/>
            <person name="Bonnot C."/>
            <person name="Breuninger H."/>
            <person name="Symeonidi A."/>
            <person name="Radhakrishnan G.V."/>
            <person name="Van Nieuwerburgh F."/>
            <person name="Deforce D."/>
            <person name="Chang C."/>
            <person name="Karol K.G."/>
            <person name="Hedrich R."/>
            <person name="Ulvskov P."/>
            <person name="Glockner G."/>
            <person name="Delwiche C.F."/>
            <person name="Petrasek J."/>
            <person name="Van de Peer Y."/>
            <person name="Friml J."/>
            <person name="Beilby M."/>
            <person name="Dolan L."/>
            <person name="Kohara Y."/>
            <person name="Sugano S."/>
            <person name="Fujiyama A."/>
            <person name="Delaux P.-M."/>
            <person name="Quint M."/>
            <person name="TheiBen G."/>
            <person name="Hagemann M."/>
            <person name="Harholt J."/>
            <person name="Dunand C."/>
            <person name="Zachgo S."/>
            <person name="Langdale J."/>
            <person name="Maumus F."/>
            <person name="Straeten D.V.D."/>
            <person name="Gould S.B."/>
            <person name="Rensing S.A."/>
        </authorList>
    </citation>
    <scope>NUCLEOTIDE SEQUENCE [LARGE SCALE GENOMIC DNA]</scope>
    <source>
        <strain evidence="11 12">S276</strain>
    </source>
</reference>
<dbReference type="GO" id="GO:0007018">
    <property type="term" value="P:microtubule-based movement"/>
    <property type="evidence" value="ECO:0007669"/>
    <property type="project" value="InterPro"/>
</dbReference>
<feature type="compositionally biased region" description="Polar residues" evidence="9">
    <location>
        <begin position="443"/>
        <end position="453"/>
    </location>
</feature>
<dbReference type="Pfam" id="PF00225">
    <property type="entry name" value="Kinesin"/>
    <property type="match status" value="1"/>
</dbReference>
<protein>
    <recommendedName>
        <fullName evidence="7">Kinesin-like protein</fullName>
    </recommendedName>
</protein>
<dbReference type="PRINTS" id="PR00380">
    <property type="entry name" value="KINESINHEAVY"/>
</dbReference>
<dbReference type="GO" id="GO:0008017">
    <property type="term" value="F:microtubule binding"/>
    <property type="evidence" value="ECO:0007669"/>
    <property type="project" value="InterPro"/>
</dbReference>
<dbReference type="Gramene" id="GBG60933">
    <property type="protein sequence ID" value="GBG60933"/>
    <property type="gene ID" value="CBR_g16055"/>
</dbReference>
<accession>A0A388JT46</accession>
<dbReference type="InterPro" id="IPR027417">
    <property type="entry name" value="P-loop_NTPase"/>
</dbReference>
<evidence type="ECO:0000256" key="2">
    <source>
        <dbReference type="ARBA" id="ARBA00022741"/>
    </source>
</evidence>
<keyword evidence="2 6" id="KW-0547">Nucleotide-binding</keyword>
<dbReference type="InterPro" id="IPR027640">
    <property type="entry name" value="Kinesin-like_fam"/>
</dbReference>
<keyword evidence="3 6" id="KW-0067">ATP-binding</keyword>
<keyword evidence="12" id="KW-1185">Reference proteome</keyword>
<feature type="compositionally biased region" description="Basic and acidic residues" evidence="9">
    <location>
        <begin position="516"/>
        <end position="526"/>
    </location>
</feature>
<dbReference type="InterPro" id="IPR036961">
    <property type="entry name" value="Kinesin_motor_dom_sf"/>
</dbReference>
<comment type="caution">
    <text evidence="11">The sequence shown here is derived from an EMBL/GenBank/DDBJ whole genome shotgun (WGS) entry which is preliminary data.</text>
</comment>
<dbReference type="InterPro" id="IPR019821">
    <property type="entry name" value="Kinesin_motor_CS"/>
</dbReference>
<feature type="compositionally biased region" description="Polar residues" evidence="9">
    <location>
        <begin position="670"/>
        <end position="685"/>
    </location>
</feature>
<dbReference type="InterPro" id="IPR001752">
    <property type="entry name" value="Kinesin_motor_dom"/>
</dbReference>
<evidence type="ECO:0000256" key="8">
    <source>
        <dbReference type="SAM" id="Coils"/>
    </source>
</evidence>
<dbReference type="GO" id="GO:0005874">
    <property type="term" value="C:microtubule"/>
    <property type="evidence" value="ECO:0007669"/>
    <property type="project" value="UniProtKB-KW"/>
</dbReference>